<evidence type="ECO:0000256" key="1">
    <source>
        <dbReference type="ARBA" id="ARBA00004123"/>
    </source>
</evidence>
<comment type="caution">
    <text evidence="6">The sequence shown here is derived from an EMBL/GenBank/DDBJ whole genome shotgun (WGS) entry which is preliminary data.</text>
</comment>
<evidence type="ECO:0000256" key="3">
    <source>
        <dbReference type="ARBA" id="ARBA00023242"/>
    </source>
</evidence>
<proteinExistence type="predicted"/>
<dbReference type="InterPro" id="IPR004827">
    <property type="entry name" value="bZIP"/>
</dbReference>
<evidence type="ECO:0000313" key="7">
    <source>
        <dbReference type="Proteomes" id="UP000807342"/>
    </source>
</evidence>
<evidence type="ECO:0000259" key="5">
    <source>
        <dbReference type="PROSITE" id="PS50217"/>
    </source>
</evidence>
<feature type="compositionally biased region" description="Polar residues" evidence="4">
    <location>
        <begin position="300"/>
        <end position="317"/>
    </location>
</feature>
<dbReference type="Pfam" id="PF08601">
    <property type="entry name" value="PAP1"/>
    <property type="match status" value="1"/>
</dbReference>
<dbReference type="InterPro" id="IPR050936">
    <property type="entry name" value="AP-1-like"/>
</dbReference>
<keyword evidence="3" id="KW-0539">Nucleus</keyword>
<dbReference type="GO" id="GO:0005737">
    <property type="term" value="C:cytoplasm"/>
    <property type="evidence" value="ECO:0007669"/>
    <property type="project" value="UniProtKB-SubCell"/>
</dbReference>
<dbReference type="GO" id="GO:0001228">
    <property type="term" value="F:DNA-binding transcription activator activity, RNA polymerase II-specific"/>
    <property type="evidence" value="ECO:0007669"/>
    <property type="project" value="TreeGrafter"/>
</dbReference>
<comment type="subcellular location">
    <subcellularLocation>
        <location evidence="2">Cytoplasm</location>
    </subcellularLocation>
    <subcellularLocation>
        <location evidence="1">Nucleus</location>
    </subcellularLocation>
</comment>
<dbReference type="PANTHER" id="PTHR40621">
    <property type="entry name" value="TRANSCRIPTION FACTOR KAPC-RELATED"/>
    <property type="match status" value="1"/>
</dbReference>
<dbReference type="PROSITE" id="PS00036">
    <property type="entry name" value="BZIP_BASIC"/>
    <property type="match status" value="1"/>
</dbReference>
<organism evidence="6 7">
    <name type="scientific">Macrolepiota fuliginosa MF-IS2</name>
    <dbReference type="NCBI Taxonomy" id="1400762"/>
    <lineage>
        <taxon>Eukaryota</taxon>
        <taxon>Fungi</taxon>
        <taxon>Dikarya</taxon>
        <taxon>Basidiomycota</taxon>
        <taxon>Agaricomycotina</taxon>
        <taxon>Agaricomycetes</taxon>
        <taxon>Agaricomycetidae</taxon>
        <taxon>Agaricales</taxon>
        <taxon>Agaricineae</taxon>
        <taxon>Agaricaceae</taxon>
        <taxon>Macrolepiota</taxon>
    </lineage>
</organism>
<gene>
    <name evidence="6" type="ORF">P691DRAFT_319034</name>
</gene>
<dbReference type="Proteomes" id="UP000807342">
    <property type="component" value="Unassembled WGS sequence"/>
</dbReference>
<sequence>MKRKEQNRAAQRAFRERKEKHVKDLEDKVAELEAKNEVAQHENENLRDLLTRLQSENVMLKQATFTFTMPKPQADPSSAPKHFSPDNSIFTASPPSSVITPESSRISPKPTNLVDWTSLTSFDPNVLSLLDENPQPTATSSAMDLDIFDNNSSLSSGLPFTTIASNPMLMSFASSFDSMPPPTDSSSGIANGNGNRSNGQTFNFDLNSMNTWPTPTPPTQDTTSLDDLFAGYLNPNQNADFSFAATPSMSPVTHQMAMNNTNFGNIGNNSLNPFLHKPALGISRTSSMSSPSSQSTASSDLLNTPKENQSISLASSPESDHHSDTVHHKSTCPKTKTELAQRIAEAGASPFAPPGLKKSSDQTMGTVISCAGSKFPRTAKSDKNVEVLSAWKTITSNPVFKDAGVDINDLCAEFTSKAKCDGTKVVLEPEGMANIIEALSAKKQ</sequence>
<dbReference type="CDD" id="cd14688">
    <property type="entry name" value="bZIP_YAP"/>
    <property type="match status" value="1"/>
</dbReference>
<evidence type="ECO:0000256" key="2">
    <source>
        <dbReference type="ARBA" id="ARBA00004496"/>
    </source>
</evidence>
<dbReference type="PROSITE" id="PS50217">
    <property type="entry name" value="BZIP"/>
    <property type="match status" value="1"/>
</dbReference>
<dbReference type="AlphaFoldDB" id="A0A9P5XJB0"/>
<evidence type="ECO:0000313" key="6">
    <source>
        <dbReference type="EMBL" id="KAF9451755.1"/>
    </source>
</evidence>
<dbReference type="GO" id="GO:0090575">
    <property type="term" value="C:RNA polymerase II transcription regulator complex"/>
    <property type="evidence" value="ECO:0007669"/>
    <property type="project" value="TreeGrafter"/>
</dbReference>
<accession>A0A9P5XJB0</accession>
<dbReference type="PANTHER" id="PTHR40621:SF6">
    <property type="entry name" value="AP-1-LIKE TRANSCRIPTION FACTOR YAP1-RELATED"/>
    <property type="match status" value="1"/>
</dbReference>
<dbReference type="SUPFAM" id="SSF111430">
    <property type="entry name" value="YAP1 redox domain"/>
    <property type="match status" value="1"/>
</dbReference>
<evidence type="ECO:0000256" key="4">
    <source>
        <dbReference type="SAM" id="MobiDB-lite"/>
    </source>
</evidence>
<dbReference type="GO" id="GO:0033554">
    <property type="term" value="P:cellular response to stress"/>
    <property type="evidence" value="ECO:0007669"/>
    <property type="project" value="UniProtKB-ARBA"/>
</dbReference>
<feature type="region of interest" description="Disordered" evidence="4">
    <location>
        <begin position="1"/>
        <end position="21"/>
    </location>
</feature>
<dbReference type="InterPro" id="IPR013910">
    <property type="entry name" value="TF_PAP1"/>
</dbReference>
<dbReference type="OrthoDB" id="2593073at2759"/>
<dbReference type="Gene3D" id="1.10.238.100">
    <property type="entry name" value="YAP1 redox domain. Chain B"/>
    <property type="match status" value="1"/>
</dbReference>
<feature type="region of interest" description="Disordered" evidence="4">
    <location>
        <begin position="282"/>
        <end position="336"/>
    </location>
</feature>
<dbReference type="InterPro" id="IPR046347">
    <property type="entry name" value="bZIP_sf"/>
</dbReference>
<feature type="compositionally biased region" description="Basic and acidic residues" evidence="4">
    <location>
        <begin position="318"/>
        <end position="327"/>
    </location>
</feature>
<keyword evidence="7" id="KW-1185">Reference proteome</keyword>
<protein>
    <recommendedName>
        <fullName evidence="5">BZIP domain-containing protein</fullName>
    </recommendedName>
</protein>
<dbReference type="SMART" id="SM00338">
    <property type="entry name" value="BRLZ"/>
    <property type="match status" value="1"/>
</dbReference>
<feature type="compositionally biased region" description="Low complexity" evidence="4">
    <location>
        <begin position="283"/>
        <end position="299"/>
    </location>
</feature>
<feature type="domain" description="BZIP" evidence="5">
    <location>
        <begin position="1"/>
        <end position="60"/>
    </location>
</feature>
<dbReference type="Pfam" id="PF00170">
    <property type="entry name" value="bZIP_1"/>
    <property type="match status" value="1"/>
</dbReference>
<dbReference type="GO" id="GO:0000976">
    <property type="term" value="F:transcription cis-regulatory region binding"/>
    <property type="evidence" value="ECO:0007669"/>
    <property type="project" value="InterPro"/>
</dbReference>
<dbReference type="InterPro" id="IPR023167">
    <property type="entry name" value="Yap1_redox_dom_sf"/>
</dbReference>
<dbReference type="SUPFAM" id="SSF57959">
    <property type="entry name" value="Leucine zipper domain"/>
    <property type="match status" value="1"/>
</dbReference>
<dbReference type="Gene3D" id="1.20.5.170">
    <property type="match status" value="1"/>
</dbReference>
<reference evidence="6" key="1">
    <citation type="submission" date="2020-11" db="EMBL/GenBank/DDBJ databases">
        <authorList>
            <consortium name="DOE Joint Genome Institute"/>
            <person name="Ahrendt S."/>
            <person name="Riley R."/>
            <person name="Andreopoulos W."/>
            <person name="Labutti K."/>
            <person name="Pangilinan J."/>
            <person name="Ruiz-Duenas F.J."/>
            <person name="Barrasa J.M."/>
            <person name="Sanchez-Garcia M."/>
            <person name="Camarero S."/>
            <person name="Miyauchi S."/>
            <person name="Serrano A."/>
            <person name="Linde D."/>
            <person name="Babiker R."/>
            <person name="Drula E."/>
            <person name="Ayuso-Fernandez I."/>
            <person name="Pacheco R."/>
            <person name="Padilla G."/>
            <person name="Ferreira P."/>
            <person name="Barriuso J."/>
            <person name="Kellner H."/>
            <person name="Castanera R."/>
            <person name="Alfaro M."/>
            <person name="Ramirez L."/>
            <person name="Pisabarro A.G."/>
            <person name="Kuo A."/>
            <person name="Tritt A."/>
            <person name="Lipzen A."/>
            <person name="He G."/>
            <person name="Yan M."/>
            <person name="Ng V."/>
            <person name="Cullen D."/>
            <person name="Martin F."/>
            <person name="Rosso M.-N."/>
            <person name="Henrissat B."/>
            <person name="Hibbett D."/>
            <person name="Martinez A.T."/>
            <person name="Grigoriev I.V."/>
        </authorList>
    </citation>
    <scope>NUCLEOTIDE SEQUENCE</scope>
    <source>
        <strain evidence="6">MF-IS2</strain>
    </source>
</reference>
<dbReference type="EMBL" id="MU151080">
    <property type="protein sequence ID" value="KAF9451755.1"/>
    <property type="molecule type" value="Genomic_DNA"/>
</dbReference>
<name>A0A9P5XJB0_9AGAR</name>